<dbReference type="EMBL" id="VCGU01000004">
    <property type="protein sequence ID" value="TRY76574.1"/>
    <property type="molecule type" value="Genomic_DNA"/>
</dbReference>
<reference evidence="2 3" key="1">
    <citation type="journal article" date="2018" name="Nat. Ecol. Evol.">
        <title>Genomic signatures of mitonuclear coevolution across populations of Tigriopus californicus.</title>
        <authorList>
            <person name="Barreto F.S."/>
            <person name="Watson E.T."/>
            <person name="Lima T.G."/>
            <person name="Willett C.S."/>
            <person name="Edmands S."/>
            <person name="Li W."/>
            <person name="Burton R.S."/>
        </authorList>
    </citation>
    <scope>NUCLEOTIDE SEQUENCE [LARGE SCALE GENOMIC DNA]</scope>
    <source>
        <strain evidence="2 3">San Diego</strain>
    </source>
</reference>
<evidence type="ECO:0000313" key="2">
    <source>
        <dbReference type="EMBL" id="TRY76574.1"/>
    </source>
</evidence>
<name>A0A553PFX3_TIGCA</name>
<feature type="non-terminal residue" evidence="2">
    <location>
        <position position="1"/>
    </location>
</feature>
<dbReference type="PANTHER" id="PTHR31475">
    <property type="entry name" value="UPF0462 PROTEIN"/>
    <property type="match status" value="1"/>
</dbReference>
<evidence type="ECO:0000313" key="3">
    <source>
        <dbReference type="Proteomes" id="UP000318571"/>
    </source>
</evidence>
<comment type="caution">
    <text evidence="2">The sequence shown here is derived from an EMBL/GenBank/DDBJ whole genome shotgun (WGS) entry which is preliminary data.</text>
</comment>
<dbReference type="Proteomes" id="UP000318571">
    <property type="component" value="Chromosome 5"/>
</dbReference>
<dbReference type="AlphaFoldDB" id="A0A553PFX3"/>
<gene>
    <name evidence="2" type="ORF">TCAL_17359</name>
</gene>
<protein>
    <submittedName>
        <fullName evidence="2">Uncharacterized protein</fullName>
    </submittedName>
</protein>
<accession>A0A553PFX3</accession>
<comment type="similarity">
    <text evidence="1">Belongs to the UPF0462 family.</text>
</comment>
<organism evidence="2 3">
    <name type="scientific">Tigriopus californicus</name>
    <name type="common">Marine copepod</name>
    <dbReference type="NCBI Taxonomy" id="6832"/>
    <lineage>
        <taxon>Eukaryota</taxon>
        <taxon>Metazoa</taxon>
        <taxon>Ecdysozoa</taxon>
        <taxon>Arthropoda</taxon>
        <taxon>Crustacea</taxon>
        <taxon>Multicrustacea</taxon>
        <taxon>Hexanauplia</taxon>
        <taxon>Copepoda</taxon>
        <taxon>Harpacticoida</taxon>
        <taxon>Harpacticidae</taxon>
        <taxon>Tigriopus</taxon>
    </lineage>
</organism>
<keyword evidence="3" id="KW-1185">Reference proteome</keyword>
<feature type="non-terminal residue" evidence="2">
    <location>
        <position position="507"/>
    </location>
</feature>
<dbReference type="PANTHER" id="PTHR31475:SF5">
    <property type="entry name" value="UPF0462 PROTEIN C4ORF33 HOMOLOG"/>
    <property type="match status" value="1"/>
</dbReference>
<proteinExistence type="inferred from homology"/>
<sequence>VSGDLSFSIETEWNGVDVHHAPINITFSLSSDQELVVSMEAPYFNSTNPNTNLVQEDTCPQRPGEAIYDFEASLSFTCKEKIFNFLELEHVVVEVFFLNENDDYLEMELAPNGQYLNILLSGSRNDLLTYLPFLGDQVEVNNPCHEQTEPGCVWTGNVTIPTEYLPANITKFNAFAVHGEMENGELITHYESLFPVDEESSGVTEPNFHYLDAFQSIDLGEIGLVNLKESELWIQAKATPQSFSNMYKVHEAYGCTKKAQFGANFSTKRSNGKLIFNVTVSELGQVNYDIPTTQQQPGDSKRLLDTSILNGCLLMTFFTGPNDELFDLPHESVWASFTNEDNLAIRFGINPYGAYLVNLLDDSNILANVTLVDENSLTCSTPTNSFWSCQLSIEDQYFPKDVKYFQLVHHHQPLLSDENKPLPDFEIISASCLGTLEGQPIGGNTLRDLDWVGCLTDNRNFLDPVVNSEHSNIWIGLKPELTTSTTTPLPTTTDNTNKATILNLTMG</sequence>
<evidence type="ECO:0000256" key="1">
    <source>
        <dbReference type="ARBA" id="ARBA00038085"/>
    </source>
</evidence>